<comment type="caution">
    <text evidence="4">The sequence shown here is derived from an EMBL/GenBank/DDBJ whole genome shotgun (WGS) entry which is preliminary data.</text>
</comment>
<dbReference type="Proteomes" id="UP001642484">
    <property type="component" value="Unassembled WGS sequence"/>
</dbReference>
<keyword evidence="2" id="KW-1133">Transmembrane helix</keyword>
<evidence type="ECO:0000259" key="3">
    <source>
        <dbReference type="Pfam" id="PF01764"/>
    </source>
</evidence>
<evidence type="ECO:0000256" key="1">
    <source>
        <dbReference type="SAM" id="MobiDB-lite"/>
    </source>
</evidence>
<feature type="transmembrane region" description="Helical" evidence="2">
    <location>
        <begin position="589"/>
        <end position="609"/>
    </location>
</feature>
<dbReference type="InterPro" id="IPR002921">
    <property type="entry name" value="Fungal_lipase-type"/>
</dbReference>
<protein>
    <recommendedName>
        <fullName evidence="3">Fungal lipase-type domain-containing protein</fullName>
    </recommendedName>
</protein>
<dbReference type="PANTHER" id="PTHR45856">
    <property type="entry name" value="ALPHA/BETA-HYDROLASES SUPERFAMILY PROTEIN"/>
    <property type="match status" value="1"/>
</dbReference>
<name>A0ABP0RI47_9DINO</name>
<keyword evidence="2" id="KW-0812">Transmembrane</keyword>
<reference evidence="4 5" key="1">
    <citation type="submission" date="2024-02" db="EMBL/GenBank/DDBJ databases">
        <authorList>
            <person name="Chen Y."/>
            <person name="Shah S."/>
            <person name="Dougan E. K."/>
            <person name="Thang M."/>
            <person name="Chan C."/>
        </authorList>
    </citation>
    <scope>NUCLEOTIDE SEQUENCE [LARGE SCALE GENOMIC DNA]</scope>
</reference>
<keyword evidence="2" id="KW-0472">Membrane</keyword>
<feature type="region of interest" description="Disordered" evidence="1">
    <location>
        <begin position="23"/>
        <end position="43"/>
    </location>
</feature>
<dbReference type="EMBL" id="CAXAMN010026006">
    <property type="protein sequence ID" value="CAK9099829.1"/>
    <property type="molecule type" value="Genomic_DNA"/>
</dbReference>
<evidence type="ECO:0000256" key="2">
    <source>
        <dbReference type="SAM" id="Phobius"/>
    </source>
</evidence>
<feature type="domain" description="Fungal lipase-type" evidence="3">
    <location>
        <begin position="375"/>
        <end position="528"/>
    </location>
</feature>
<organism evidence="4 5">
    <name type="scientific">Durusdinium trenchii</name>
    <dbReference type="NCBI Taxonomy" id="1381693"/>
    <lineage>
        <taxon>Eukaryota</taxon>
        <taxon>Sar</taxon>
        <taxon>Alveolata</taxon>
        <taxon>Dinophyceae</taxon>
        <taxon>Suessiales</taxon>
        <taxon>Symbiodiniaceae</taxon>
        <taxon>Durusdinium</taxon>
    </lineage>
</organism>
<dbReference type="InterPro" id="IPR051218">
    <property type="entry name" value="Sec_MonoDiacylglyc_Lipase"/>
</dbReference>
<accession>A0ABP0RI47</accession>
<proteinExistence type="predicted"/>
<dbReference type="InterPro" id="IPR029058">
    <property type="entry name" value="AB_hydrolase_fold"/>
</dbReference>
<evidence type="ECO:0000313" key="5">
    <source>
        <dbReference type="Proteomes" id="UP001642484"/>
    </source>
</evidence>
<sequence>MTSSTFGPGCRAPFFTTRIGASVVSHEPQDPRAKRGPAQIRNDPGARFKDSYAQFAKHLNQWLRQFPLDGTNGPDLCASEDIEDASHPARRELQRLLKRISDRAGLSDKDADIVKVETIFIERLKEREVELQRLKYEHHDADAKNTQLRNALRASASALQHAATLMPPDIGIDIQEDEYLNQIQELQRQVVDKDNRILELLKGTTNAQSLAARISGAQSDPFTFRCPMTIFQRMAAAALVGRKAAGDCCKSYDAVPMLWPYQFPECGRSWCPSCWNSSDVKSLPVHTFAALGYAASLAVSSPKALKPQGTERRLDITRHAGIASNKMLARAKHGFRERVVDLCPRINDWEEYYLNDDAENVHARVYKSSQAQVAVVSFRGTQATSAQNWEIDSDIIMLPVELGAPGQHKAASSTANVHEGFYLELQRVLPHVRKWVEGYIEGTKGLFGIPSYWKLVFTGHSLGAALAILAATLAEAEGWARTPDAVVAFGAPRLADQALSDWWESRDLCGKILRVAVQNDVITWMPFVEPLQLMDIVSYCLENPMSCLGQLANGPKSLHPSERWAHVCPKSELLVPGAMKGINSQMKDFSLLGGALAHLIGNALFGYAFGVMNSDIPRHDAYCGLRHELFPAPNCTATEDLEDVVCFGLSHDPNGTSSKTCHKNCCDDEYCSVWQFMRNGQCWRGRSHQCTSLHPYAAEVLAGQRVH</sequence>
<keyword evidence="5" id="KW-1185">Reference proteome</keyword>
<dbReference type="SUPFAM" id="SSF53474">
    <property type="entry name" value="alpha/beta-Hydrolases"/>
    <property type="match status" value="1"/>
</dbReference>
<dbReference type="PANTHER" id="PTHR45856:SF25">
    <property type="entry name" value="FUNGAL LIPASE-LIKE DOMAIN-CONTAINING PROTEIN"/>
    <property type="match status" value="1"/>
</dbReference>
<gene>
    <name evidence="4" type="ORF">CCMP2556_LOCUS47218</name>
</gene>
<dbReference type="Pfam" id="PF01764">
    <property type="entry name" value="Lipase_3"/>
    <property type="match status" value="1"/>
</dbReference>
<dbReference type="Gene3D" id="3.40.50.1820">
    <property type="entry name" value="alpha/beta hydrolase"/>
    <property type="match status" value="1"/>
</dbReference>
<evidence type="ECO:0000313" key="4">
    <source>
        <dbReference type="EMBL" id="CAK9099829.1"/>
    </source>
</evidence>